<dbReference type="SUPFAM" id="SSF141868">
    <property type="entry name" value="EAL domain-like"/>
    <property type="match status" value="1"/>
</dbReference>
<dbReference type="PROSITE" id="PS50887">
    <property type="entry name" value="GGDEF"/>
    <property type="match status" value="1"/>
</dbReference>
<dbReference type="Pfam" id="PF00989">
    <property type="entry name" value="PAS"/>
    <property type="match status" value="1"/>
</dbReference>
<sequence length="697" mass="79804">MVRITGKLNSSKELIGIEQILHNIIVDHINDIVFIMRVEAGPKFRYVFANHSAMLHAKLKENDMGRLLEDVLTEDIATMLQAKYEELLTVGDTIKFQDSLTLDVGKKVINESVLTAIKDEGGSIQYVVSITRDITSATEEKRELEQAKERYKSIIEHNMDAVFTLNLEGDIVDANDAGAKLTLFTKEELKGKNSLSLFSNQNSKLIKKSIKQTLEGNSSTIDNCLLKDRTETEKIVQLRSIPIVVEGVCEGIYMIAKDVTIHHEQTELIHYMSLHDHLTGLWNRKALDEHVPLLINRMEENNAELSVIYIDLDRFKFVNDTLGLQGGDLFLKKVTNRLKRLTNDDCLLYRQGGDEFIFLLKNSSFEKTEKCAETILELFKEPFCIRGQEFYISPSMGISQYPNDGYDSNSLIQKATQALFQVKKQGKGNFRFFQTHMKSSFPNYMIMEAHLRRAIEKKELYLHYQPQVNLESGEMESLEALIRWENRKFGFVSPAQFIPLAEETGLIYAIGEWVLEQVCIQLQKWRNRGHTNVRVAINISPKQFLKEGLINTIQYYLQKYDLPPANLEIEITEGAMQDTEQALKVLEKLKQLGVYISVDDFGTGYSSLNYLKRFPIDILKIDQSFVREIQLNQKDAAITMTIIHLAHSLGLEVIAEGVEQEDQMLFLKEAQCQKAQGYYFSKPISAEEIDNHLEKIS</sequence>
<dbReference type="Gene3D" id="3.30.450.20">
    <property type="entry name" value="PAS domain"/>
    <property type="match status" value="2"/>
</dbReference>
<dbReference type="InterPro" id="IPR000160">
    <property type="entry name" value="GGDEF_dom"/>
</dbReference>
<dbReference type="Pfam" id="PF00990">
    <property type="entry name" value="GGDEF"/>
    <property type="match status" value="1"/>
</dbReference>
<proteinExistence type="predicted"/>
<dbReference type="NCBIfam" id="TIGR00254">
    <property type="entry name" value="GGDEF"/>
    <property type="match status" value="1"/>
</dbReference>
<dbReference type="InterPro" id="IPR035965">
    <property type="entry name" value="PAS-like_dom_sf"/>
</dbReference>
<evidence type="ECO:0000313" key="6">
    <source>
        <dbReference type="EMBL" id="MFD2679846.1"/>
    </source>
</evidence>
<protein>
    <submittedName>
        <fullName evidence="6">EAL domain-containing protein</fullName>
    </submittedName>
</protein>
<dbReference type="CDD" id="cd01949">
    <property type="entry name" value="GGDEF"/>
    <property type="match status" value="1"/>
</dbReference>
<evidence type="ECO:0000259" key="3">
    <source>
        <dbReference type="PROSITE" id="PS50113"/>
    </source>
</evidence>
<dbReference type="PROSITE" id="PS50112">
    <property type="entry name" value="PAS"/>
    <property type="match status" value="1"/>
</dbReference>
<dbReference type="InterPro" id="IPR013656">
    <property type="entry name" value="PAS_4"/>
</dbReference>
<dbReference type="SMART" id="SM00052">
    <property type="entry name" value="EAL"/>
    <property type="match status" value="1"/>
</dbReference>
<evidence type="ECO:0000259" key="2">
    <source>
        <dbReference type="PROSITE" id="PS50112"/>
    </source>
</evidence>
<dbReference type="CDD" id="cd00130">
    <property type="entry name" value="PAS"/>
    <property type="match status" value="1"/>
</dbReference>
<dbReference type="EMBL" id="JBHUMF010000008">
    <property type="protein sequence ID" value="MFD2679846.1"/>
    <property type="molecule type" value="Genomic_DNA"/>
</dbReference>
<dbReference type="SUPFAM" id="SSF55785">
    <property type="entry name" value="PYP-like sensor domain (PAS domain)"/>
    <property type="match status" value="2"/>
</dbReference>
<evidence type="ECO:0000259" key="5">
    <source>
        <dbReference type="PROSITE" id="PS50887"/>
    </source>
</evidence>
<dbReference type="Proteomes" id="UP001597506">
    <property type="component" value="Unassembled WGS sequence"/>
</dbReference>
<dbReference type="InterPro" id="IPR000700">
    <property type="entry name" value="PAS-assoc_C"/>
</dbReference>
<dbReference type="SMART" id="SM00267">
    <property type="entry name" value="GGDEF"/>
    <property type="match status" value="1"/>
</dbReference>
<dbReference type="Pfam" id="PF00563">
    <property type="entry name" value="EAL"/>
    <property type="match status" value="1"/>
</dbReference>
<feature type="domain" description="PAS" evidence="2">
    <location>
        <begin position="147"/>
        <end position="217"/>
    </location>
</feature>
<dbReference type="InterPro" id="IPR013767">
    <property type="entry name" value="PAS_fold"/>
</dbReference>
<keyword evidence="7" id="KW-1185">Reference proteome</keyword>
<dbReference type="RefSeq" id="WP_377932803.1">
    <property type="nucleotide sequence ID" value="NZ_JBHUMF010000008.1"/>
</dbReference>
<comment type="caution">
    <text evidence="6">The sequence shown here is derived from an EMBL/GenBank/DDBJ whole genome shotgun (WGS) entry which is preliminary data.</text>
</comment>
<dbReference type="InterPro" id="IPR052155">
    <property type="entry name" value="Biofilm_reg_signaling"/>
</dbReference>
<feature type="coiled-coil region" evidence="1">
    <location>
        <begin position="127"/>
        <end position="157"/>
    </location>
</feature>
<dbReference type="PROSITE" id="PS50883">
    <property type="entry name" value="EAL"/>
    <property type="match status" value="1"/>
</dbReference>
<gene>
    <name evidence="6" type="ORF">ACFSUL_03670</name>
</gene>
<feature type="domain" description="EAL" evidence="4">
    <location>
        <begin position="444"/>
        <end position="697"/>
    </location>
</feature>
<dbReference type="PANTHER" id="PTHR44757">
    <property type="entry name" value="DIGUANYLATE CYCLASE DGCP"/>
    <property type="match status" value="1"/>
</dbReference>
<evidence type="ECO:0000256" key="1">
    <source>
        <dbReference type="SAM" id="Coils"/>
    </source>
</evidence>
<dbReference type="CDD" id="cd01948">
    <property type="entry name" value="EAL"/>
    <property type="match status" value="1"/>
</dbReference>
<dbReference type="InterPro" id="IPR029787">
    <property type="entry name" value="Nucleotide_cyclase"/>
</dbReference>
<dbReference type="NCBIfam" id="TIGR00229">
    <property type="entry name" value="sensory_box"/>
    <property type="match status" value="1"/>
</dbReference>
<dbReference type="PROSITE" id="PS50113">
    <property type="entry name" value="PAC"/>
    <property type="match status" value="1"/>
</dbReference>
<feature type="domain" description="PAC" evidence="3">
    <location>
        <begin position="94"/>
        <end position="146"/>
    </location>
</feature>
<dbReference type="SUPFAM" id="SSF55073">
    <property type="entry name" value="Nucleotide cyclase"/>
    <property type="match status" value="1"/>
</dbReference>
<keyword evidence="1" id="KW-0175">Coiled coil</keyword>
<dbReference type="Gene3D" id="3.20.20.450">
    <property type="entry name" value="EAL domain"/>
    <property type="match status" value="1"/>
</dbReference>
<evidence type="ECO:0000313" key="7">
    <source>
        <dbReference type="Proteomes" id="UP001597506"/>
    </source>
</evidence>
<organism evidence="6 7">
    <name type="scientific">Bacillus seohaeanensis</name>
    <dbReference type="NCBI Taxonomy" id="284580"/>
    <lineage>
        <taxon>Bacteria</taxon>
        <taxon>Bacillati</taxon>
        <taxon>Bacillota</taxon>
        <taxon>Bacilli</taxon>
        <taxon>Bacillales</taxon>
        <taxon>Bacillaceae</taxon>
        <taxon>Bacillus</taxon>
    </lineage>
</organism>
<reference evidence="7" key="1">
    <citation type="journal article" date="2019" name="Int. J. Syst. Evol. Microbiol.">
        <title>The Global Catalogue of Microorganisms (GCM) 10K type strain sequencing project: providing services to taxonomists for standard genome sequencing and annotation.</title>
        <authorList>
            <consortium name="The Broad Institute Genomics Platform"/>
            <consortium name="The Broad Institute Genome Sequencing Center for Infectious Disease"/>
            <person name="Wu L."/>
            <person name="Ma J."/>
        </authorList>
    </citation>
    <scope>NUCLEOTIDE SEQUENCE [LARGE SCALE GENOMIC DNA]</scope>
    <source>
        <strain evidence="7">KCTC 3913</strain>
    </source>
</reference>
<name>A0ABW5RP06_9BACI</name>
<feature type="domain" description="GGDEF" evidence="5">
    <location>
        <begin position="303"/>
        <end position="435"/>
    </location>
</feature>
<accession>A0ABW5RP06</accession>
<dbReference type="InterPro" id="IPR035919">
    <property type="entry name" value="EAL_sf"/>
</dbReference>
<dbReference type="Gene3D" id="3.30.70.270">
    <property type="match status" value="1"/>
</dbReference>
<evidence type="ECO:0000259" key="4">
    <source>
        <dbReference type="PROSITE" id="PS50883"/>
    </source>
</evidence>
<dbReference type="SMART" id="SM00091">
    <property type="entry name" value="PAS"/>
    <property type="match status" value="2"/>
</dbReference>
<dbReference type="PANTHER" id="PTHR44757:SF2">
    <property type="entry name" value="BIOFILM ARCHITECTURE MAINTENANCE PROTEIN MBAA"/>
    <property type="match status" value="1"/>
</dbReference>
<dbReference type="InterPro" id="IPR000014">
    <property type="entry name" value="PAS"/>
</dbReference>
<dbReference type="Pfam" id="PF08448">
    <property type="entry name" value="PAS_4"/>
    <property type="match status" value="1"/>
</dbReference>
<dbReference type="InterPro" id="IPR001633">
    <property type="entry name" value="EAL_dom"/>
</dbReference>
<dbReference type="InterPro" id="IPR043128">
    <property type="entry name" value="Rev_trsase/Diguanyl_cyclase"/>
</dbReference>